<feature type="compositionally biased region" description="Low complexity" evidence="3">
    <location>
        <begin position="235"/>
        <end position="255"/>
    </location>
</feature>
<dbReference type="InterPro" id="IPR043130">
    <property type="entry name" value="CDP-OH_PTrfase_TM_dom"/>
</dbReference>
<organism evidence="5 6">
    <name type="scientific">Georgenia halophila</name>
    <dbReference type="NCBI Taxonomy" id="620889"/>
    <lineage>
        <taxon>Bacteria</taxon>
        <taxon>Bacillati</taxon>
        <taxon>Actinomycetota</taxon>
        <taxon>Actinomycetes</taxon>
        <taxon>Micrococcales</taxon>
        <taxon>Bogoriellaceae</taxon>
        <taxon>Georgenia</taxon>
    </lineage>
</organism>
<dbReference type="PROSITE" id="PS00379">
    <property type="entry name" value="CDP_ALCOHOL_P_TRANSF"/>
    <property type="match status" value="1"/>
</dbReference>
<comment type="similarity">
    <text evidence="2">Belongs to the CDP-alcohol phosphatidyltransferase class-I family.</text>
</comment>
<feature type="transmembrane region" description="Helical" evidence="4">
    <location>
        <begin position="89"/>
        <end position="109"/>
    </location>
</feature>
<protein>
    <submittedName>
        <fullName evidence="5">CDP-alcohol phosphatidyltransferase family protein</fullName>
    </submittedName>
</protein>
<feature type="region of interest" description="Disordered" evidence="3">
    <location>
        <begin position="235"/>
        <end position="265"/>
    </location>
</feature>
<accession>A0ABP8LN23</accession>
<dbReference type="EMBL" id="BAABGN010000013">
    <property type="protein sequence ID" value="GAA4432015.1"/>
    <property type="molecule type" value="Genomic_DNA"/>
</dbReference>
<keyword evidence="1 2" id="KW-0808">Transferase</keyword>
<keyword evidence="4" id="KW-1133">Transmembrane helix</keyword>
<evidence type="ECO:0000256" key="2">
    <source>
        <dbReference type="RuleBase" id="RU003750"/>
    </source>
</evidence>
<dbReference type="InterPro" id="IPR048254">
    <property type="entry name" value="CDP_ALCOHOL_P_TRANSF_CS"/>
</dbReference>
<dbReference type="Proteomes" id="UP001500622">
    <property type="component" value="Unassembled WGS sequence"/>
</dbReference>
<dbReference type="RefSeq" id="WP_345218321.1">
    <property type="nucleotide sequence ID" value="NZ_BAABGN010000013.1"/>
</dbReference>
<gene>
    <name evidence="5" type="ORF">GCM10023169_37250</name>
</gene>
<feature type="transmembrane region" description="Helical" evidence="4">
    <location>
        <begin position="33"/>
        <end position="51"/>
    </location>
</feature>
<evidence type="ECO:0000256" key="1">
    <source>
        <dbReference type="ARBA" id="ARBA00022679"/>
    </source>
</evidence>
<name>A0ABP8LN23_9MICO</name>
<keyword evidence="4" id="KW-0812">Transmembrane</keyword>
<dbReference type="InterPro" id="IPR000462">
    <property type="entry name" value="CDP-OH_P_trans"/>
</dbReference>
<keyword evidence="4" id="KW-0472">Membrane</keyword>
<proteinExistence type="inferred from homology"/>
<feature type="transmembrane region" description="Helical" evidence="4">
    <location>
        <begin position="63"/>
        <end position="83"/>
    </location>
</feature>
<keyword evidence="6" id="KW-1185">Reference proteome</keyword>
<feature type="transmembrane region" description="Helical" evidence="4">
    <location>
        <begin position="186"/>
        <end position="212"/>
    </location>
</feature>
<evidence type="ECO:0000313" key="6">
    <source>
        <dbReference type="Proteomes" id="UP001500622"/>
    </source>
</evidence>
<sequence length="265" mass="27369">MVTVQRALEAGLVGLAALLAVLATTVGLSIRSAGIGLACGVVLGVAVIRYVRGRAVTLGPADLVTFFRATLTCAVAALVADSYLGQPPVTLLVALAGAALLLDAVDGIVARLTGTASRFGAKIDGEADAFLLLVLSVYVAQSVGAWVLAIGVVRYVFSAAGWVWPWMWAQLPYRYWRKPVTAVQGVVLVVVAAEVVAPLPMYAALGVALVLLTESFARDVLWLWRHRPSARVGSRAASGTASGAGSGAADSNSTAPARRLHPGMP</sequence>
<dbReference type="Pfam" id="PF01066">
    <property type="entry name" value="CDP-OH_P_transf"/>
    <property type="match status" value="1"/>
</dbReference>
<evidence type="ECO:0000256" key="4">
    <source>
        <dbReference type="SAM" id="Phobius"/>
    </source>
</evidence>
<comment type="caution">
    <text evidence="5">The sequence shown here is derived from an EMBL/GenBank/DDBJ whole genome shotgun (WGS) entry which is preliminary data.</text>
</comment>
<reference evidence="6" key="1">
    <citation type="journal article" date="2019" name="Int. J. Syst. Evol. Microbiol.">
        <title>The Global Catalogue of Microorganisms (GCM) 10K type strain sequencing project: providing services to taxonomists for standard genome sequencing and annotation.</title>
        <authorList>
            <consortium name="The Broad Institute Genomics Platform"/>
            <consortium name="The Broad Institute Genome Sequencing Center for Infectious Disease"/>
            <person name="Wu L."/>
            <person name="Ma J."/>
        </authorList>
    </citation>
    <scope>NUCLEOTIDE SEQUENCE [LARGE SCALE GENOMIC DNA]</scope>
    <source>
        <strain evidence="6">JCM 17810</strain>
    </source>
</reference>
<evidence type="ECO:0000256" key="3">
    <source>
        <dbReference type="SAM" id="MobiDB-lite"/>
    </source>
</evidence>
<feature type="transmembrane region" description="Helical" evidence="4">
    <location>
        <begin position="130"/>
        <end position="157"/>
    </location>
</feature>
<dbReference type="Gene3D" id="1.20.120.1760">
    <property type="match status" value="1"/>
</dbReference>
<evidence type="ECO:0000313" key="5">
    <source>
        <dbReference type="EMBL" id="GAA4432015.1"/>
    </source>
</evidence>